<dbReference type="Pfam" id="PF00924">
    <property type="entry name" value="MS_channel_2nd"/>
    <property type="match status" value="1"/>
</dbReference>
<keyword evidence="3" id="KW-1185">Reference proteome</keyword>
<dbReference type="GO" id="GO:0055085">
    <property type="term" value="P:transmembrane transport"/>
    <property type="evidence" value="ECO:0007669"/>
    <property type="project" value="InterPro"/>
</dbReference>
<evidence type="ECO:0000259" key="1">
    <source>
        <dbReference type="Pfam" id="PF00924"/>
    </source>
</evidence>
<sequence length="308" mass="35103">MFSLKILTKARSSLQCVEQTSCVERMVWLSYKPYDHLYTYRIPRSCRIISKTSLQIPSHVVPKRNLSICYVAADDDDNTMDLQKTSNPMTEIPENASMETTEAKDPLTSGVVIGFVLLLCTGNMQAVIDLLKNGEGIIPGFFKMIIDHVKGVMLRENFPIGHIIKIDDKDELVGRITEKDIHSTTILGPELRPIKVPNKFFEEKKVENLTMAIGHRIKHNHVFKLADSKKLKAVEDELCKMMRDNHKHVLLAKRSPFCDMEVKGIKVHVSFGCYVKKMEEDELKAMKNQILFNAMDITKKHGLENCAE</sequence>
<proteinExistence type="predicted"/>
<evidence type="ECO:0000313" key="3">
    <source>
        <dbReference type="Proteomes" id="UP001157418"/>
    </source>
</evidence>
<dbReference type="AlphaFoldDB" id="A0AAU9LRI4"/>
<protein>
    <recommendedName>
        <fullName evidence="1">Mechanosensitive ion channel MscS domain-containing protein</fullName>
    </recommendedName>
</protein>
<reference evidence="2 3" key="1">
    <citation type="submission" date="2022-01" db="EMBL/GenBank/DDBJ databases">
        <authorList>
            <person name="Xiong W."/>
            <person name="Schranz E."/>
        </authorList>
    </citation>
    <scope>NUCLEOTIDE SEQUENCE [LARGE SCALE GENOMIC DNA]</scope>
</reference>
<dbReference type="PANTHER" id="PTHR30566">
    <property type="entry name" value="YNAI-RELATED MECHANOSENSITIVE ION CHANNEL"/>
    <property type="match status" value="1"/>
</dbReference>
<dbReference type="PANTHER" id="PTHR30566:SF5">
    <property type="entry name" value="MECHANOSENSITIVE ION CHANNEL PROTEIN 1, MITOCHONDRIAL-RELATED"/>
    <property type="match status" value="1"/>
</dbReference>
<dbReference type="EMBL" id="CAKMRJ010000002">
    <property type="protein sequence ID" value="CAH1415961.1"/>
    <property type="molecule type" value="Genomic_DNA"/>
</dbReference>
<dbReference type="Proteomes" id="UP001157418">
    <property type="component" value="Unassembled WGS sequence"/>
</dbReference>
<gene>
    <name evidence="2" type="ORF">LVIROSA_LOCUS3769</name>
</gene>
<dbReference type="InterPro" id="IPR006685">
    <property type="entry name" value="MscS_channel_2nd"/>
</dbReference>
<name>A0AAU9LRI4_9ASTR</name>
<comment type="caution">
    <text evidence="2">The sequence shown here is derived from an EMBL/GenBank/DDBJ whole genome shotgun (WGS) entry which is preliminary data.</text>
</comment>
<feature type="domain" description="Mechanosensitive ion channel MscS" evidence="1">
    <location>
        <begin position="154"/>
        <end position="210"/>
    </location>
</feature>
<evidence type="ECO:0000313" key="2">
    <source>
        <dbReference type="EMBL" id="CAH1415961.1"/>
    </source>
</evidence>
<organism evidence="2 3">
    <name type="scientific">Lactuca virosa</name>
    <dbReference type="NCBI Taxonomy" id="75947"/>
    <lineage>
        <taxon>Eukaryota</taxon>
        <taxon>Viridiplantae</taxon>
        <taxon>Streptophyta</taxon>
        <taxon>Embryophyta</taxon>
        <taxon>Tracheophyta</taxon>
        <taxon>Spermatophyta</taxon>
        <taxon>Magnoliopsida</taxon>
        <taxon>eudicotyledons</taxon>
        <taxon>Gunneridae</taxon>
        <taxon>Pentapetalae</taxon>
        <taxon>asterids</taxon>
        <taxon>campanulids</taxon>
        <taxon>Asterales</taxon>
        <taxon>Asteraceae</taxon>
        <taxon>Cichorioideae</taxon>
        <taxon>Cichorieae</taxon>
        <taxon>Lactucinae</taxon>
        <taxon>Lactuca</taxon>
    </lineage>
</organism>
<dbReference type="GO" id="GO:0016020">
    <property type="term" value="C:membrane"/>
    <property type="evidence" value="ECO:0007669"/>
    <property type="project" value="InterPro"/>
</dbReference>
<accession>A0AAU9LRI4</accession>